<keyword evidence="1" id="KW-0472">Membrane</keyword>
<feature type="transmembrane region" description="Helical" evidence="1">
    <location>
        <begin position="82"/>
        <end position="107"/>
    </location>
</feature>
<evidence type="ECO:0000313" key="2">
    <source>
        <dbReference type="EMBL" id="PSK93956.1"/>
    </source>
</evidence>
<sequence>MSQNIVSFYDSHEQAVAAVNLLKQNGFNEKHISLLGKTDVGDDLQVKDATIAAKGVGVGALVGVLAGVGLVAVPGIGVLYGIGALAGAIAGFDFGVIGGTIASVLMINNADAKIAQHYENQLKEGKTLLAFKGSKEEVHQAQAVLEGHGIHTELNVH</sequence>
<comment type="caution">
    <text evidence="2">The sequence shown here is derived from an EMBL/GenBank/DDBJ whole genome shotgun (WGS) entry which is preliminary data.</text>
</comment>
<feature type="transmembrane region" description="Helical" evidence="1">
    <location>
        <begin position="55"/>
        <end position="76"/>
    </location>
</feature>
<keyword evidence="1" id="KW-1133">Transmembrane helix</keyword>
<organism evidence="2 3">
    <name type="scientific">Taibaiella chishuiensis</name>
    <dbReference type="NCBI Taxonomy" id="1434707"/>
    <lineage>
        <taxon>Bacteria</taxon>
        <taxon>Pseudomonadati</taxon>
        <taxon>Bacteroidota</taxon>
        <taxon>Chitinophagia</taxon>
        <taxon>Chitinophagales</taxon>
        <taxon>Chitinophagaceae</taxon>
        <taxon>Taibaiella</taxon>
    </lineage>
</organism>
<evidence type="ECO:0000256" key="1">
    <source>
        <dbReference type="SAM" id="Phobius"/>
    </source>
</evidence>
<dbReference type="OrthoDB" id="674807at2"/>
<evidence type="ECO:0000313" key="3">
    <source>
        <dbReference type="Proteomes" id="UP000240572"/>
    </source>
</evidence>
<name>A0A2P8D9Q8_9BACT</name>
<dbReference type="Proteomes" id="UP000240572">
    <property type="component" value="Unassembled WGS sequence"/>
</dbReference>
<protein>
    <recommendedName>
        <fullName evidence="4">Heat induced stress protein YflT</fullName>
    </recommendedName>
</protein>
<proteinExistence type="predicted"/>
<keyword evidence="3" id="KW-1185">Reference proteome</keyword>
<accession>A0A2P8D9Q8</accession>
<dbReference type="PANTHER" id="PTHR36109">
    <property type="entry name" value="MEMBRANE PROTEIN-RELATED"/>
    <property type="match status" value="1"/>
</dbReference>
<gene>
    <name evidence="2" type="ORF">B0I18_101105</name>
</gene>
<dbReference type="RefSeq" id="WP_106520696.1">
    <property type="nucleotide sequence ID" value="NZ_PYGD01000001.1"/>
</dbReference>
<dbReference type="PANTHER" id="PTHR36109:SF2">
    <property type="entry name" value="MEMBRANE PROTEIN"/>
    <property type="match status" value="1"/>
</dbReference>
<keyword evidence="1" id="KW-0812">Transmembrane</keyword>
<dbReference type="InterPro" id="IPR052948">
    <property type="entry name" value="Low_temp-induced_all0457"/>
</dbReference>
<dbReference type="AlphaFoldDB" id="A0A2P8D9Q8"/>
<evidence type="ECO:0008006" key="4">
    <source>
        <dbReference type="Google" id="ProtNLM"/>
    </source>
</evidence>
<reference evidence="2 3" key="1">
    <citation type="submission" date="2018-03" db="EMBL/GenBank/DDBJ databases">
        <title>Genomic Encyclopedia of Type Strains, Phase III (KMG-III): the genomes of soil and plant-associated and newly described type strains.</title>
        <authorList>
            <person name="Whitman W."/>
        </authorList>
    </citation>
    <scope>NUCLEOTIDE SEQUENCE [LARGE SCALE GENOMIC DNA]</scope>
    <source>
        <strain evidence="2 3">CGMCC 1.12700</strain>
    </source>
</reference>
<dbReference type="EMBL" id="PYGD01000001">
    <property type="protein sequence ID" value="PSK93956.1"/>
    <property type="molecule type" value="Genomic_DNA"/>
</dbReference>